<evidence type="ECO:0000256" key="2">
    <source>
        <dbReference type="ARBA" id="ARBA00023002"/>
    </source>
</evidence>
<protein>
    <submittedName>
        <fullName evidence="5">SDR family NAD(P)-dependent oxidoreductase</fullName>
    </submittedName>
</protein>
<gene>
    <name evidence="5" type="ORF">HGB38_06550</name>
</gene>
<feature type="domain" description="Ketoreductase" evidence="4">
    <location>
        <begin position="9"/>
        <end position="184"/>
    </location>
</feature>
<dbReference type="Proteomes" id="UP000540698">
    <property type="component" value="Unassembled WGS sequence"/>
</dbReference>
<comment type="similarity">
    <text evidence="1 3">Belongs to the short-chain dehydrogenases/reductases (SDR) family.</text>
</comment>
<dbReference type="PANTHER" id="PTHR44196">
    <property type="entry name" value="DEHYDROGENASE/REDUCTASE SDR FAMILY MEMBER 7B"/>
    <property type="match status" value="1"/>
</dbReference>
<keyword evidence="6" id="KW-1185">Reference proteome</keyword>
<dbReference type="PROSITE" id="PS00061">
    <property type="entry name" value="ADH_SHORT"/>
    <property type="match status" value="1"/>
</dbReference>
<evidence type="ECO:0000259" key="4">
    <source>
        <dbReference type="SMART" id="SM00822"/>
    </source>
</evidence>
<dbReference type="Gene3D" id="3.40.50.720">
    <property type="entry name" value="NAD(P)-binding Rossmann-like Domain"/>
    <property type="match status" value="1"/>
</dbReference>
<dbReference type="GO" id="GO:0016020">
    <property type="term" value="C:membrane"/>
    <property type="evidence" value="ECO:0007669"/>
    <property type="project" value="TreeGrafter"/>
</dbReference>
<organism evidence="5 6">
    <name type="scientific">Nocardia gamkensis</name>
    <dbReference type="NCBI Taxonomy" id="352869"/>
    <lineage>
        <taxon>Bacteria</taxon>
        <taxon>Bacillati</taxon>
        <taxon>Actinomycetota</taxon>
        <taxon>Actinomycetes</taxon>
        <taxon>Mycobacteriales</taxon>
        <taxon>Nocardiaceae</taxon>
        <taxon>Nocardia</taxon>
    </lineage>
</organism>
<dbReference type="Pfam" id="PF00106">
    <property type="entry name" value="adh_short"/>
    <property type="match status" value="1"/>
</dbReference>
<keyword evidence="2" id="KW-0560">Oxidoreductase</keyword>
<dbReference type="InterPro" id="IPR020904">
    <property type="entry name" value="Sc_DH/Rdtase_CS"/>
</dbReference>
<dbReference type="InterPro" id="IPR057326">
    <property type="entry name" value="KR_dom"/>
</dbReference>
<dbReference type="PRINTS" id="PR00081">
    <property type="entry name" value="GDHRDH"/>
</dbReference>
<dbReference type="EMBL" id="JAAXOS010000003">
    <property type="protein sequence ID" value="NKY25886.1"/>
    <property type="molecule type" value="Genomic_DNA"/>
</dbReference>
<proteinExistence type="inferred from homology"/>
<comment type="caution">
    <text evidence="5">The sequence shown here is derived from an EMBL/GenBank/DDBJ whole genome shotgun (WGS) entry which is preliminary data.</text>
</comment>
<evidence type="ECO:0000313" key="6">
    <source>
        <dbReference type="Proteomes" id="UP000540698"/>
    </source>
</evidence>
<dbReference type="SUPFAM" id="SSF51735">
    <property type="entry name" value="NAD(P)-binding Rossmann-fold domains"/>
    <property type="match status" value="1"/>
</dbReference>
<dbReference type="PRINTS" id="PR00080">
    <property type="entry name" value="SDRFAMILY"/>
</dbReference>
<dbReference type="InterPro" id="IPR036291">
    <property type="entry name" value="NAD(P)-bd_dom_sf"/>
</dbReference>
<sequence length="266" mass="27759">MSPVELASARVLLTGATGGLGHAVARELASRGADLVLTGRRADALCALAAELDAAVIPADLSNLEDLSRLLGQAGPVDVLIANAGLPAGGHILDFSAADLDRVLDVNLRAPMLLARALAEQMSTRRAGHIVFMGSVAGLLPAPRVSLYNATKFSLRGFALALRHDLRDAGIGVSIVEPGFVRDAGMFADSGSRVPPGMRTATPQQVAHAVIRAIRDNIDEIVVAPIETRLLATIGCIAPALVAPIHHLIDSERLGTELGSRFHHEA</sequence>
<reference evidence="5 6" key="1">
    <citation type="submission" date="2020-04" db="EMBL/GenBank/DDBJ databases">
        <title>MicrobeNet Type strains.</title>
        <authorList>
            <person name="Nicholson A.C."/>
        </authorList>
    </citation>
    <scope>NUCLEOTIDE SEQUENCE [LARGE SCALE GENOMIC DNA]</scope>
    <source>
        <strain evidence="5 6">DSM 44956</strain>
    </source>
</reference>
<dbReference type="InterPro" id="IPR002347">
    <property type="entry name" value="SDR_fam"/>
</dbReference>
<dbReference type="PANTHER" id="PTHR44196:SF1">
    <property type="entry name" value="DEHYDROGENASE_REDUCTASE SDR FAMILY MEMBER 7B"/>
    <property type="match status" value="1"/>
</dbReference>
<evidence type="ECO:0000313" key="5">
    <source>
        <dbReference type="EMBL" id="NKY25886.1"/>
    </source>
</evidence>
<dbReference type="CDD" id="cd05233">
    <property type="entry name" value="SDR_c"/>
    <property type="match status" value="1"/>
</dbReference>
<evidence type="ECO:0000256" key="3">
    <source>
        <dbReference type="RuleBase" id="RU000363"/>
    </source>
</evidence>
<name>A0A7X6R250_9NOCA</name>
<dbReference type="SMART" id="SM00822">
    <property type="entry name" value="PKS_KR"/>
    <property type="match status" value="1"/>
</dbReference>
<dbReference type="GO" id="GO:0016491">
    <property type="term" value="F:oxidoreductase activity"/>
    <property type="evidence" value="ECO:0007669"/>
    <property type="project" value="UniProtKB-KW"/>
</dbReference>
<dbReference type="RefSeq" id="WP_062970110.1">
    <property type="nucleotide sequence ID" value="NZ_JAAXOS010000003.1"/>
</dbReference>
<evidence type="ECO:0000256" key="1">
    <source>
        <dbReference type="ARBA" id="ARBA00006484"/>
    </source>
</evidence>
<accession>A0A7X6R250</accession>
<dbReference type="AlphaFoldDB" id="A0A7X6R250"/>